<dbReference type="Pfam" id="PF12848">
    <property type="entry name" value="ABC_tran_Xtn"/>
    <property type="match status" value="1"/>
</dbReference>
<reference evidence="14 15" key="1">
    <citation type="journal article" date="2015" name="Genome Announc.">
        <title>Genomes of Geoalkalibacter ferrihydriticus Z-0531T and Geoalkalibacter subterraneus Red1T, Two Haloalkaliphilic Metal-Reducing Deltaproteobacteria.</title>
        <authorList>
            <person name="Badalamenti J.P."/>
            <person name="Krajmalnik-Brown R."/>
            <person name="Torres C.I."/>
            <person name="Bond D.R."/>
        </authorList>
    </citation>
    <scope>NUCLEOTIDE SEQUENCE [LARGE SCALE GENOMIC DNA]</scope>
    <source>
        <strain evidence="14 15">Red1</strain>
    </source>
</reference>
<dbReference type="PANTHER" id="PTHR42855:SF1">
    <property type="entry name" value="ABC TRANSPORTER DOMAIN-CONTAINING PROTEIN"/>
    <property type="match status" value="1"/>
</dbReference>
<dbReference type="PROSITE" id="PS50893">
    <property type="entry name" value="ABC_TRANSPORTER_2"/>
    <property type="match status" value="2"/>
</dbReference>
<proteinExistence type="inferred from homology"/>
<keyword evidence="11" id="KW-0175">Coiled coil</keyword>
<accession>A0A0B5FUN9</accession>
<comment type="catalytic activity">
    <reaction evidence="9 11">
        <text>ATP + H2O = ADP + phosphate + H(+)</text>
        <dbReference type="Rhea" id="RHEA:13065"/>
        <dbReference type="ChEBI" id="CHEBI:15377"/>
        <dbReference type="ChEBI" id="CHEBI:15378"/>
        <dbReference type="ChEBI" id="CHEBI:30616"/>
        <dbReference type="ChEBI" id="CHEBI:43474"/>
        <dbReference type="ChEBI" id="CHEBI:456216"/>
    </reaction>
</comment>
<evidence type="ECO:0000256" key="2">
    <source>
        <dbReference type="ARBA" id="ARBA00022737"/>
    </source>
</evidence>
<dbReference type="EC" id="3.6.1.-" evidence="11"/>
<dbReference type="InterPro" id="IPR043686">
    <property type="entry name" value="Uup"/>
</dbReference>
<evidence type="ECO:0000256" key="9">
    <source>
        <dbReference type="ARBA" id="ARBA00049360"/>
    </source>
</evidence>
<comment type="function">
    <text evidence="11">Probably plays a role in ribosome assembly or function. May be involved in resolution of branched DNA intermediates that result from template switching in postreplication gaps. Binds DNA and has ATPase activity.</text>
</comment>
<feature type="binding site" evidence="11">
    <location>
        <begin position="36"/>
        <end position="43"/>
    </location>
    <ligand>
        <name>ATP</name>
        <dbReference type="ChEBI" id="CHEBI:30616"/>
        <label>1</label>
    </ligand>
</feature>
<dbReference type="InterPro" id="IPR003439">
    <property type="entry name" value="ABC_transporter-like_ATP-bd"/>
</dbReference>
<feature type="region of interest" description="Disordered" evidence="12">
    <location>
        <begin position="530"/>
        <end position="562"/>
    </location>
</feature>
<evidence type="ECO:0000313" key="14">
    <source>
        <dbReference type="EMBL" id="AJF07900.1"/>
    </source>
</evidence>
<dbReference type="InterPro" id="IPR032781">
    <property type="entry name" value="ABC_tran_Xtn"/>
</dbReference>
<evidence type="ECO:0000256" key="6">
    <source>
        <dbReference type="ARBA" id="ARBA00022840"/>
    </source>
</evidence>
<evidence type="ECO:0000313" key="15">
    <source>
        <dbReference type="Proteomes" id="UP000035036"/>
    </source>
</evidence>
<sequence>MSLLTVKNISLAFGGPLLLDGAELTIRDGERLCLLGRNGAGKTTLMRVLNGDLPPDGGDIMRRQGLRTALVTQDVPADLEGTVFPIIASGLGEQAALLEEFHQVSRSLQSSTDPALMERLAQLQKRIEETGGWQMQQLVEQVIRHLKLEGDAAFAHLSGGVKRRVMLGRALVSDPDLLLLDEPTNHLDLETIAWLEDFLVRRDKALMFVTHDRSFLRRVATRIVELDRGRLSSWQCDYDTYVQRREEQLEAEEKQAAEFDKKLVQEEKWIRQGIKARRTRNMGRVRALRQMREERRARRERSGTADLAVQQGERSGRRVIEAEHISYAWTGQPIIRDFSTTILRGDKIGIIGPNGSGKTTLLQLLLGRLKPDEGRVKLGTNLEIAYFDQHRGQLDEDRSVQDNIAEGNDWVEINGQRKHVIGYLRDFLFPPERARSPVRTLSGGERNRLLLAKLFTRPANLLVLDEPTNDLDLETLELLEGLLVDFPGTVLLVSHDRAFLDNVVTSTLVLEGEGRVGEYVGGYEDWQRQRAEQIEDEEKKPQAAAEKVQPQRPGRDRPRKLGFKEKRELEALPARIEELEAEQATIHEQMANPDFYRDHGDEVAQLQQRLEQIARELEQGYARWEELEALEG</sequence>
<dbReference type="GO" id="GO:0016887">
    <property type="term" value="F:ATP hydrolysis activity"/>
    <property type="evidence" value="ECO:0007669"/>
    <property type="project" value="UniProtKB-UniRule"/>
</dbReference>
<dbReference type="OrthoDB" id="9762369at2"/>
<protein>
    <recommendedName>
        <fullName evidence="11">ATP-binding protein Uup</fullName>
        <ecNumber evidence="11">3.6.1.-</ecNumber>
    </recommendedName>
</protein>
<comment type="subcellular location">
    <subcellularLocation>
        <location evidence="11">Cytoplasm</location>
    </subcellularLocation>
    <text evidence="11">Associates with ribosomes.</text>
</comment>
<evidence type="ECO:0000256" key="7">
    <source>
        <dbReference type="ARBA" id="ARBA00023125"/>
    </source>
</evidence>
<dbReference type="SUPFAM" id="SSF52540">
    <property type="entry name" value="P-loop containing nucleoside triphosphate hydrolases"/>
    <property type="match status" value="2"/>
</dbReference>
<feature type="coiled-coil region" evidence="11">
    <location>
        <begin position="596"/>
        <end position="627"/>
    </location>
</feature>
<keyword evidence="15" id="KW-1185">Reference proteome</keyword>
<dbReference type="AlphaFoldDB" id="A0A0B5FUN9"/>
<dbReference type="GO" id="GO:0043022">
    <property type="term" value="F:ribosome binding"/>
    <property type="evidence" value="ECO:0007669"/>
    <property type="project" value="UniProtKB-UniRule"/>
</dbReference>
<gene>
    <name evidence="11" type="primary">uup</name>
    <name evidence="14" type="ORF">GSUB_04205</name>
</gene>
<dbReference type="GO" id="GO:0005737">
    <property type="term" value="C:cytoplasm"/>
    <property type="evidence" value="ECO:0007669"/>
    <property type="project" value="UniProtKB-SubCell"/>
</dbReference>
<dbReference type="FunFam" id="3.40.50.300:FF:000309">
    <property type="entry name" value="ABC transporter ATP-binding protein"/>
    <property type="match status" value="1"/>
</dbReference>
<keyword evidence="8 11" id="KW-0234">DNA repair</keyword>
<evidence type="ECO:0000256" key="11">
    <source>
        <dbReference type="HAMAP-Rule" id="MF_00848"/>
    </source>
</evidence>
<dbReference type="GO" id="GO:0005524">
    <property type="term" value="F:ATP binding"/>
    <property type="evidence" value="ECO:0007669"/>
    <property type="project" value="UniProtKB-UniRule"/>
</dbReference>
<dbReference type="GO" id="GO:0006281">
    <property type="term" value="P:DNA repair"/>
    <property type="evidence" value="ECO:0007669"/>
    <property type="project" value="UniProtKB-KW"/>
</dbReference>
<name>A0A0B5FUN9_9BACT</name>
<evidence type="ECO:0000256" key="1">
    <source>
        <dbReference type="ARBA" id="ARBA00022490"/>
    </source>
</evidence>
<dbReference type="EMBL" id="CP010311">
    <property type="protein sequence ID" value="AJF07900.1"/>
    <property type="molecule type" value="Genomic_DNA"/>
</dbReference>
<dbReference type="HOGENOM" id="CLU_000604_36_0_7"/>
<dbReference type="InterPro" id="IPR027417">
    <property type="entry name" value="P-loop_NTPase"/>
</dbReference>
<evidence type="ECO:0000256" key="8">
    <source>
        <dbReference type="ARBA" id="ARBA00023204"/>
    </source>
</evidence>
<dbReference type="GO" id="GO:0003677">
    <property type="term" value="F:DNA binding"/>
    <property type="evidence" value="ECO:0007669"/>
    <property type="project" value="UniProtKB-UniRule"/>
</dbReference>
<dbReference type="PANTHER" id="PTHR42855">
    <property type="entry name" value="ABC TRANSPORTER ATP-BINDING SUBUNIT"/>
    <property type="match status" value="1"/>
</dbReference>
<dbReference type="InterPro" id="IPR032524">
    <property type="entry name" value="ABC_tran_C"/>
</dbReference>
<feature type="domain" description="ABC transporter" evidence="13">
    <location>
        <begin position="320"/>
        <end position="538"/>
    </location>
</feature>
<dbReference type="CDD" id="cd03221">
    <property type="entry name" value="ABCF_EF-3"/>
    <property type="match status" value="2"/>
</dbReference>
<dbReference type="STRING" id="483547.GSUB_04205"/>
<dbReference type="RefSeq" id="WP_040202070.1">
    <property type="nucleotide sequence ID" value="NZ_CP010311.1"/>
</dbReference>
<dbReference type="InterPro" id="IPR037118">
    <property type="entry name" value="Val-tRNA_synth_C_sf"/>
</dbReference>
<keyword evidence="5 11" id="KW-0378">Hydrolase</keyword>
<dbReference type="FunFam" id="3.40.50.300:FF:000011">
    <property type="entry name" value="Putative ABC transporter ATP-binding component"/>
    <property type="match status" value="1"/>
</dbReference>
<keyword evidence="6 11" id="KW-0067">ATP-binding</keyword>
<organism evidence="14 15">
    <name type="scientific">Geoalkalibacter subterraneus</name>
    <dbReference type="NCBI Taxonomy" id="483547"/>
    <lineage>
        <taxon>Bacteria</taxon>
        <taxon>Pseudomonadati</taxon>
        <taxon>Thermodesulfobacteriota</taxon>
        <taxon>Desulfuromonadia</taxon>
        <taxon>Desulfuromonadales</taxon>
        <taxon>Geoalkalibacteraceae</taxon>
        <taxon>Geoalkalibacter</taxon>
    </lineage>
</organism>
<keyword evidence="1 11" id="KW-0963">Cytoplasm</keyword>
<evidence type="ECO:0000256" key="12">
    <source>
        <dbReference type="SAM" id="MobiDB-lite"/>
    </source>
</evidence>
<keyword evidence="2 11" id="KW-0677">Repeat</keyword>
<keyword evidence="3 11" id="KW-0547">Nucleotide-binding</keyword>
<dbReference type="SMART" id="SM00382">
    <property type="entry name" value="AAA"/>
    <property type="match status" value="2"/>
</dbReference>
<evidence type="ECO:0000256" key="3">
    <source>
        <dbReference type="ARBA" id="ARBA00022741"/>
    </source>
</evidence>
<dbReference type="Pfam" id="PF00005">
    <property type="entry name" value="ABC_tran"/>
    <property type="match status" value="2"/>
</dbReference>
<dbReference type="PROSITE" id="PS00211">
    <property type="entry name" value="ABC_TRANSPORTER_1"/>
    <property type="match status" value="1"/>
</dbReference>
<evidence type="ECO:0000256" key="4">
    <source>
        <dbReference type="ARBA" id="ARBA00022763"/>
    </source>
</evidence>
<dbReference type="Proteomes" id="UP000035036">
    <property type="component" value="Chromosome"/>
</dbReference>
<dbReference type="InterPro" id="IPR051309">
    <property type="entry name" value="ABCF_ATPase"/>
</dbReference>
<dbReference type="Pfam" id="PF16326">
    <property type="entry name" value="ABC_tran_CTD"/>
    <property type="match status" value="1"/>
</dbReference>
<keyword evidence="4 11" id="KW-0227">DNA damage</keyword>
<keyword evidence="7 11" id="KW-0238">DNA-binding</keyword>
<dbReference type="InterPro" id="IPR017871">
    <property type="entry name" value="ABC_transporter-like_CS"/>
</dbReference>
<dbReference type="KEGG" id="gsb:GSUB_04205"/>
<evidence type="ECO:0000259" key="13">
    <source>
        <dbReference type="PROSITE" id="PS50893"/>
    </source>
</evidence>
<dbReference type="HAMAP" id="MF_00848">
    <property type="entry name" value="Uup"/>
    <property type="match status" value="1"/>
</dbReference>
<dbReference type="InterPro" id="IPR003593">
    <property type="entry name" value="AAA+_ATPase"/>
</dbReference>
<evidence type="ECO:0000256" key="10">
    <source>
        <dbReference type="ARBA" id="ARBA00061478"/>
    </source>
</evidence>
<feature type="binding site" evidence="11">
    <location>
        <begin position="352"/>
        <end position="359"/>
    </location>
    <ligand>
        <name>ATP</name>
        <dbReference type="ChEBI" id="CHEBI:30616"/>
        <label>2</label>
    </ligand>
</feature>
<dbReference type="Gene3D" id="1.10.287.380">
    <property type="entry name" value="Valyl-tRNA synthetase, C-terminal domain"/>
    <property type="match status" value="1"/>
</dbReference>
<evidence type="ECO:0000256" key="5">
    <source>
        <dbReference type="ARBA" id="ARBA00022801"/>
    </source>
</evidence>
<feature type="domain" description="ABC transporter" evidence="13">
    <location>
        <begin position="4"/>
        <end position="253"/>
    </location>
</feature>
<feature type="compositionally biased region" description="Basic and acidic residues" evidence="12">
    <location>
        <begin position="530"/>
        <end position="541"/>
    </location>
</feature>
<dbReference type="Gene3D" id="3.40.50.300">
    <property type="entry name" value="P-loop containing nucleotide triphosphate hydrolases"/>
    <property type="match status" value="2"/>
</dbReference>
<comment type="similarity">
    <text evidence="10 11">Belongs to the ABC transporter superfamily. ABCF family. Uup subfamily.</text>
</comment>